<dbReference type="RefSeq" id="XP_030988043.1">
    <property type="nucleotide sequence ID" value="XM_031121303.1"/>
</dbReference>
<dbReference type="PANTHER" id="PTHR36182:SF2">
    <property type="entry name" value="LYTIC POLYSACCHARIDE MONOOXYGENASE"/>
    <property type="match status" value="1"/>
</dbReference>
<dbReference type="Gene3D" id="2.70.50.70">
    <property type="match status" value="1"/>
</dbReference>
<protein>
    <recommendedName>
        <fullName evidence="5">Lytic polysaccharide monooxygenase</fullName>
    </recommendedName>
</protein>
<evidence type="ECO:0000313" key="3">
    <source>
        <dbReference type="Proteomes" id="UP000515153"/>
    </source>
</evidence>
<keyword evidence="2" id="KW-0732">Signal</keyword>
<feature type="compositionally biased region" description="Low complexity" evidence="1">
    <location>
        <begin position="270"/>
        <end position="284"/>
    </location>
</feature>
<accession>A0A6P8BL78</accession>
<dbReference type="PANTHER" id="PTHR36182">
    <property type="entry name" value="PROTEIN, PUTATIVE (AFU_ORTHOLOGUE AFUA_6G10930)-RELATED"/>
    <property type="match status" value="1"/>
</dbReference>
<evidence type="ECO:0000256" key="1">
    <source>
        <dbReference type="SAM" id="MobiDB-lite"/>
    </source>
</evidence>
<evidence type="ECO:0000256" key="2">
    <source>
        <dbReference type="SAM" id="SignalP"/>
    </source>
</evidence>
<organism evidence="3 4">
    <name type="scientific">Pyricularia grisea</name>
    <name type="common">Crabgrass-specific blast fungus</name>
    <name type="synonym">Magnaporthe grisea</name>
    <dbReference type="NCBI Taxonomy" id="148305"/>
    <lineage>
        <taxon>Eukaryota</taxon>
        <taxon>Fungi</taxon>
        <taxon>Dikarya</taxon>
        <taxon>Ascomycota</taxon>
        <taxon>Pezizomycotina</taxon>
        <taxon>Sordariomycetes</taxon>
        <taxon>Sordariomycetidae</taxon>
        <taxon>Magnaporthales</taxon>
        <taxon>Pyriculariaceae</taxon>
        <taxon>Pyricularia</taxon>
    </lineage>
</organism>
<evidence type="ECO:0000313" key="4">
    <source>
        <dbReference type="RefSeq" id="XP_030988043.1"/>
    </source>
</evidence>
<feature type="chain" id="PRO_5028174835" description="Lytic polysaccharide monooxygenase" evidence="2">
    <location>
        <begin position="23"/>
        <end position="397"/>
    </location>
</feature>
<reference evidence="4" key="2">
    <citation type="submission" date="2019-10" db="EMBL/GenBank/DDBJ databases">
        <authorList>
            <consortium name="NCBI Genome Project"/>
        </authorList>
    </citation>
    <scope>NUCLEOTIDE SEQUENCE</scope>
    <source>
        <strain evidence="4">NI907</strain>
    </source>
</reference>
<reference evidence="4" key="3">
    <citation type="submission" date="2025-08" db="UniProtKB">
        <authorList>
            <consortium name="RefSeq"/>
        </authorList>
    </citation>
    <scope>IDENTIFICATION</scope>
    <source>
        <strain evidence="4">NI907</strain>
    </source>
</reference>
<keyword evidence="3" id="KW-1185">Reference proteome</keyword>
<feature type="signal peptide" evidence="2">
    <location>
        <begin position="1"/>
        <end position="22"/>
    </location>
</feature>
<dbReference type="AlphaFoldDB" id="A0A6P8BL78"/>
<sequence>MRPSTSTNVALAALLAVLGADAHMIMNTPTPYNLNGAPPLLQTSPLGPDFPFPGQGLSRVVEVSKYAAGGAPIEVKFTGSAMHKGGSCQFSVASGTTPPTDPKAWKVISSVIGGCPGETDGEGNLQTIGQDAEGRPTAKQCDSFSEKECIKTFKIPVPKELASGSYSFAWTWFNTVGNREMYMNMAPIEVSGGASDAAGQTYLDSLPSIFVANIKGSADSACTTSPGVLSFPEPGKVGMVLQSPTAGSSGSCAAAAAAPSFDQDIRAMQDGGAAPAQPSGGSDNSTDDGNDGSAGTAPPTTTDLPSGVYVNPPATPTTLATIVKDPETTAPPAGTPVTVPDAVTGGLQGTKVACATDGSLICIGASQFGICNYGYALPQDLAAGTTCADGKIAKRST</sequence>
<reference evidence="4" key="1">
    <citation type="journal article" date="2019" name="Mol. Biol. Evol.">
        <title>Blast fungal genomes show frequent chromosomal changes, gene gains and losses, and effector gene turnover.</title>
        <authorList>
            <person name="Gomez Luciano L.B."/>
            <person name="Jason Tsai I."/>
            <person name="Chuma I."/>
            <person name="Tosa Y."/>
            <person name="Chen Y.H."/>
            <person name="Li J.Y."/>
            <person name="Li M.Y."/>
            <person name="Jade Lu M.Y."/>
            <person name="Nakayashiki H."/>
            <person name="Li W.H."/>
        </authorList>
    </citation>
    <scope>NUCLEOTIDE SEQUENCE</scope>
    <source>
        <strain evidence="4">NI907</strain>
    </source>
</reference>
<name>A0A6P8BL78_PYRGI</name>
<feature type="region of interest" description="Disordered" evidence="1">
    <location>
        <begin position="270"/>
        <end position="316"/>
    </location>
</feature>
<dbReference type="KEGG" id="pgri:PgNI_01229"/>
<proteinExistence type="predicted"/>
<dbReference type="GeneID" id="41956217"/>
<gene>
    <name evidence="4" type="ORF">PgNI_01229</name>
</gene>
<evidence type="ECO:0008006" key="5">
    <source>
        <dbReference type="Google" id="ProtNLM"/>
    </source>
</evidence>
<dbReference type="Proteomes" id="UP000515153">
    <property type="component" value="Unplaced"/>
</dbReference>
<dbReference type="OrthoDB" id="2342176at2759"/>